<sequence>MGNACLLVASVDMFPFVYLSRYFDGLKRLPIQGLHLELPSSAHCPRTITYHFRYLRIHDSVPFQDARCPMR</sequence>
<comment type="caution">
    <text evidence="1">The sequence shown here is derived from an EMBL/GenBank/DDBJ whole genome shotgun (WGS) entry which is preliminary data.</text>
</comment>
<proteinExistence type="predicted"/>
<name>A0ABR4K8K9_9EURO</name>
<evidence type="ECO:0008006" key="3">
    <source>
        <dbReference type="Google" id="ProtNLM"/>
    </source>
</evidence>
<gene>
    <name evidence="1" type="ORF">BJX68DRAFT_99905</name>
</gene>
<dbReference type="RefSeq" id="XP_070898310.1">
    <property type="nucleotide sequence ID" value="XM_071050169.1"/>
</dbReference>
<keyword evidence="2" id="KW-1185">Reference proteome</keyword>
<accession>A0ABR4K8K9</accession>
<evidence type="ECO:0000313" key="1">
    <source>
        <dbReference type="EMBL" id="KAL2848626.1"/>
    </source>
</evidence>
<dbReference type="GeneID" id="98165333"/>
<evidence type="ECO:0000313" key="2">
    <source>
        <dbReference type="Proteomes" id="UP001610444"/>
    </source>
</evidence>
<reference evidence="1 2" key="1">
    <citation type="submission" date="2024-07" db="EMBL/GenBank/DDBJ databases">
        <title>Section-level genome sequencing and comparative genomics of Aspergillus sections Usti and Cavernicolus.</title>
        <authorList>
            <consortium name="Lawrence Berkeley National Laboratory"/>
            <person name="Nybo J.L."/>
            <person name="Vesth T.C."/>
            <person name="Theobald S."/>
            <person name="Frisvad J.C."/>
            <person name="Larsen T.O."/>
            <person name="Kjaerboelling I."/>
            <person name="Rothschild-Mancinelli K."/>
            <person name="Lyhne E.K."/>
            <person name="Kogle M.E."/>
            <person name="Barry K."/>
            <person name="Clum A."/>
            <person name="Na H."/>
            <person name="Ledsgaard L."/>
            <person name="Lin J."/>
            <person name="Lipzen A."/>
            <person name="Kuo A."/>
            <person name="Riley R."/>
            <person name="Mondo S."/>
            <person name="LaButti K."/>
            <person name="Haridas S."/>
            <person name="Pangalinan J."/>
            <person name="Salamov A.A."/>
            <person name="Simmons B.A."/>
            <person name="Magnuson J.K."/>
            <person name="Chen J."/>
            <person name="Drula E."/>
            <person name="Henrissat B."/>
            <person name="Wiebenga A."/>
            <person name="Lubbers R.J."/>
            <person name="Gomes A.C."/>
            <person name="Macurrencykelacurrency M.R."/>
            <person name="Stajich J."/>
            <person name="Grigoriev I.V."/>
            <person name="Mortensen U.H."/>
            <person name="De vries R.P."/>
            <person name="Baker S.E."/>
            <person name="Andersen M.R."/>
        </authorList>
    </citation>
    <scope>NUCLEOTIDE SEQUENCE [LARGE SCALE GENOMIC DNA]</scope>
    <source>
        <strain evidence="1 2">CBS 756.74</strain>
    </source>
</reference>
<organism evidence="1 2">
    <name type="scientific">Aspergillus pseudodeflectus</name>
    <dbReference type="NCBI Taxonomy" id="176178"/>
    <lineage>
        <taxon>Eukaryota</taxon>
        <taxon>Fungi</taxon>
        <taxon>Dikarya</taxon>
        <taxon>Ascomycota</taxon>
        <taxon>Pezizomycotina</taxon>
        <taxon>Eurotiomycetes</taxon>
        <taxon>Eurotiomycetidae</taxon>
        <taxon>Eurotiales</taxon>
        <taxon>Aspergillaceae</taxon>
        <taxon>Aspergillus</taxon>
        <taxon>Aspergillus subgen. Nidulantes</taxon>
    </lineage>
</organism>
<protein>
    <recommendedName>
        <fullName evidence="3">Secreted protein</fullName>
    </recommendedName>
</protein>
<dbReference type="Proteomes" id="UP001610444">
    <property type="component" value="Unassembled WGS sequence"/>
</dbReference>
<dbReference type="EMBL" id="JBFXLR010000025">
    <property type="protein sequence ID" value="KAL2848626.1"/>
    <property type="molecule type" value="Genomic_DNA"/>
</dbReference>